<feature type="region of interest" description="Disordered" evidence="1">
    <location>
        <begin position="173"/>
        <end position="199"/>
    </location>
</feature>
<protein>
    <submittedName>
        <fullName evidence="2">Uncharacterized protein</fullName>
    </submittedName>
</protein>
<dbReference type="PANTHER" id="PTHR36337:SF1">
    <property type="entry name" value="OBSCURIN-LIKE PROTEIN"/>
    <property type="match status" value="1"/>
</dbReference>
<evidence type="ECO:0000313" key="3">
    <source>
        <dbReference type="Proteomes" id="UP000631114"/>
    </source>
</evidence>
<dbReference type="Proteomes" id="UP000631114">
    <property type="component" value="Unassembled WGS sequence"/>
</dbReference>
<evidence type="ECO:0000256" key="1">
    <source>
        <dbReference type="SAM" id="MobiDB-lite"/>
    </source>
</evidence>
<accession>A0A835IN55</accession>
<organism evidence="2 3">
    <name type="scientific">Coptis chinensis</name>
    <dbReference type="NCBI Taxonomy" id="261450"/>
    <lineage>
        <taxon>Eukaryota</taxon>
        <taxon>Viridiplantae</taxon>
        <taxon>Streptophyta</taxon>
        <taxon>Embryophyta</taxon>
        <taxon>Tracheophyta</taxon>
        <taxon>Spermatophyta</taxon>
        <taxon>Magnoliopsida</taxon>
        <taxon>Ranunculales</taxon>
        <taxon>Ranunculaceae</taxon>
        <taxon>Coptidoideae</taxon>
        <taxon>Coptis</taxon>
    </lineage>
</organism>
<dbReference type="OrthoDB" id="18975at2759"/>
<sequence length="430" mass="48520">MVFFVFRNDWDTLKRLLSFRLKQLLIRKTIPTRVKGKLLIDGTGGPPQTWVQKATSVNPHINNTNQFSALAELQEEEDGNKDGEQNALIVVVDEHITTSQEVQLAPEGDEEINLEAVVIADSDDQNKRGNTEGQLSDSTDSTDTEEDYSGAEFEEEFSDALNVQTELNTVENMERQANSESPKQREDAPQTPASCASSASVVRCTPSRLQQLINEATEVIQAIDHPAQAQRIRERERLPYRSTFSPLFKSWLCLSFFNSYSFRYMGHPNGKVARASHLVFVAFIASRKDSNMDDRVLLKEQLVYYYMQRALEGYPGITPFEVEQWKRVLICGKIGKETLSPVLPNLMKLLAQFTLQLPKDGQKMVLDEIHTLVAESDDVTRKPTLVSWVQSLSFLCSQTTSSTMARKFKRDEASVGSTDNLSLNRISARL</sequence>
<feature type="compositionally biased region" description="Acidic residues" evidence="1">
    <location>
        <begin position="140"/>
        <end position="150"/>
    </location>
</feature>
<keyword evidence="3" id="KW-1185">Reference proteome</keyword>
<feature type="region of interest" description="Disordered" evidence="1">
    <location>
        <begin position="119"/>
        <end position="150"/>
    </location>
</feature>
<dbReference type="AlphaFoldDB" id="A0A835IN55"/>
<comment type="caution">
    <text evidence="2">The sequence shown here is derived from an EMBL/GenBank/DDBJ whole genome shotgun (WGS) entry which is preliminary data.</text>
</comment>
<dbReference type="PANTHER" id="PTHR36337">
    <property type="entry name" value="OBSCURIN-LIKE PROTEIN"/>
    <property type="match status" value="1"/>
</dbReference>
<proteinExistence type="predicted"/>
<name>A0A835IN55_9MAGN</name>
<evidence type="ECO:0000313" key="2">
    <source>
        <dbReference type="EMBL" id="KAF9619623.1"/>
    </source>
</evidence>
<dbReference type="EMBL" id="JADFTS010000002">
    <property type="protein sequence ID" value="KAF9619623.1"/>
    <property type="molecule type" value="Genomic_DNA"/>
</dbReference>
<reference evidence="2 3" key="1">
    <citation type="submission" date="2020-10" db="EMBL/GenBank/DDBJ databases">
        <title>The Coptis chinensis genome and diversification of protoberbering-type alkaloids.</title>
        <authorList>
            <person name="Wang B."/>
            <person name="Shu S."/>
            <person name="Song C."/>
            <person name="Liu Y."/>
        </authorList>
    </citation>
    <scope>NUCLEOTIDE SEQUENCE [LARGE SCALE GENOMIC DNA]</scope>
    <source>
        <strain evidence="2">HL-2020</strain>
        <tissue evidence="2">Leaf</tissue>
    </source>
</reference>
<gene>
    <name evidence="2" type="ORF">IFM89_007944</name>
</gene>